<feature type="compositionally biased region" description="Polar residues" evidence="1">
    <location>
        <begin position="91"/>
        <end position="101"/>
    </location>
</feature>
<evidence type="ECO:0000313" key="3">
    <source>
        <dbReference type="Proteomes" id="UP000192578"/>
    </source>
</evidence>
<sequence>MSQSQSQSQLTSQLGKVLYAAQPVPVDPNLVCDLCKVYIAKTTAGLKTHRGKGRCLKSQTWWTCCLARNILPGNSTENEKEVKSGERKGRQPTNHAQSTNPERTDRRRRENGCAKYQYEMVQYWYYNIRRRAVKTVIEGPVEPCATSMEDLYDLFVDRFEENRTQARTVYRHLPTAEKQKKLNDKSGLEISADMIAKAAKSIWIDTSPGPDHVIMRIVKQKPVAEVLAAFCFRKVETHKTDAIFKKTLGRLSHDSVLLISLRR</sequence>
<name>A0A9X6NFL8_HYPEX</name>
<proteinExistence type="predicted"/>
<protein>
    <submittedName>
        <fullName evidence="2">Uncharacterized protein</fullName>
    </submittedName>
</protein>
<organism evidence="2 3">
    <name type="scientific">Hypsibius exemplaris</name>
    <name type="common">Freshwater tardigrade</name>
    <dbReference type="NCBI Taxonomy" id="2072580"/>
    <lineage>
        <taxon>Eukaryota</taxon>
        <taxon>Metazoa</taxon>
        <taxon>Ecdysozoa</taxon>
        <taxon>Tardigrada</taxon>
        <taxon>Eutardigrada</taxon>
        <taxon>Parachela</taxon>
        <taxon>Hypsibioidea</taxon>
        <taxon>Hypsibiidae</taxon>
        <taxon>Hypsibius</taxon>
    </lineage>
</organism>
<accession>A0A9X6NFL8</accession>
<evidence type="ECO:0000256" key="1">
    <source>
        <dbReference type="SAM" id="MobiDB-lite"/>
    </source>
</evidence>
<feature type="region of interest" description="Disordered" evidence="1">
    <location>
        <begin position="75"/>
        <end position="111"/>
    </location>
</feature>
<comment type="caution">
    <text evidence="2">The sequence shown here is derived from an EMBL/GenBank/DDBJ whole genome shotgun (WGS) entry which is preliminary data.</text>
</comment>
<feature type="compositionally biased region" description="Basic and acidic residues" evidence="1">
    <location>
        <begin position="77"/>
        <end position="89"/>
    </location>
</feature>
<dbReference type="EMBL" id="MTYJ01000252">
    <property type="protein sequence ID" value="OWA52123.1"/>
    <property type="molecule type" value="Genomic_DNA"/>
</dbReference>
<keyword evidence="3" id="KW-1185">Reference proteome</keyword>
<gene>
    <name evidence="2" type="ORF">BV898_16584</name>
</gene>
<dbReference type="Proteomes" id="UP000192578">
    <property type="component" value="Unassembled WGS sequence"/>
</dbReference>
<dbReference type="AlphaFoldDB" id="A0A9X6NFL8"/>
<evidence type="ECO:0000313" key="2">
    <source>
        <dbReference type="EMBL" id="OWA52123.1"/>
    </source>
</evidence>
<reference evidence="3" key="1">
    <citation type="submission" date="2017-01" db="EMBL/GenBank/DDBJ databases">
        <title>Comparative genomics of anhydrobiosis in the tardigrade Hypsibius dujardini.</title>
        <authorList>
            <person name="Yoshida Y."/>
            <person name="Koutsovoulos G."/>
            <person name="Laetsch D."/>
            <person name="Stevens L."/>
            <person name="Kumar S."/>
            <person name="Horikawa D."/>
            <person name="Ishino K."/>
            <person name="Komine S."/>
            <person name="Tomita M."/>
            <person name="Blaxter M."/>
            <person name="Arakawa K."/>
        </authorList>
    </citation>
    <scope>NUCLEOTIDE SEQUENCE [LARGE SCALE GENOMIC DNA]</scope>
    <source>
        <strain evidence="3">Z151</strain>
    </source>
</reference>
<dbReference type="OrthoDB" id="6625298at2759"/>
<feature type="compositionally biased region" description="Basic and acidic residues" evidence="1">
    <location>
        <begin position="102"/>
        <end position="111"/>
    </location>
</feature>